<reference evidence="1" key="1">
    <citation type="submission" date="2016-06" db="UniProtKB">
        <authorList>
            <consortium name="WormBaseParasite"/>
        </authorList>
    </citation>
    <scope>IDENTIFICATION</scope>
</reference>
<sequence>LYTAMQGYHAQQPLFYRISCDTIKCHYRMLANMLMQFGKWRQIPVSCSSC</sequence>
<accession>A0A183D9M9</accession>
<organism evidence="1">
    <name type="scientific">Gongylonema pulchrum</name>
    <dbReference type="NCBI Taxonomy" id="637853"/>
    <lineage>
        <taxon>Eukaryota</taxon>
        <taxon>Metazoa</taxon>
        <taxon>Ecdysozoa</taxon>
        <taxon>Nematoda</taxon>
        <taxon>Chromadorea</taxon>
        <taxon>Rhabditida</taxon>
        <taxon>Spirurina</taxon>
        <taxon>Spiruromorpha</taxon>
        <taxon>Spiruroidea</taxon>
        <taxon>Gongylonematidae</taxon>
        <taxon>Gongylonema</taxon>
    </lineage>
</organism>
<dbReference type="AlphaFoldDB" id="A0A183D9M9"/>
<dbReference type="WBParaSite" id="GPUH_0000542701-mRNA-1">
    <property type="protein sequence ID" value="GPUH_0000542701-mRNA-1"/>
    <property type="gene ID" value="GPUH_0000542701"/>
</dbReference>
<name>A0A183D9M9_9BILA</name>
<evidence type="ECO:0000313" key="1">
    <source>
        <dbReference type="WBParaSite" id="GPUH_0000542701-mRNA-1"/>
    </source>
</evidence>
<protein>
    <submittedName>
        <fullName evidence="1">Transposase</fullName>
    </submittedName>
</protein>
<proteinExistence type="predicted"/>